<feature type="compositionally biased region" description="Low complexity" evidence="1">
    <location>
        <begin position="515"/>
        <end position="534"/>
    </location>
</feature>
<keyword evidence="3" id="KW-1185">Reference proteome</keyword>
<dbReference type="GeneID" id="64703081"/>
<feature type="compositionally biased region" description="Polar residues" evidence="1">
    <location>
        <begin position="41"/>
        <end position="66"/>
    </location>
</feature>
<evidence type="ECO:0000313" key="3">
    <source>
        <dbReference type="Proteomes" id="UP000823399"/>
    </source>
</evidence>
<reference evidence="2" key="1">
    <citation type="journal article" date="2020" name="New Phytol.">
        <title>Comparative genomics reveals dynamic genome evolution in host specialist ectomycorrhizal fungi.</title>
        <authorList>
            <person name="Lofgren L.A."/>
            <person name="Nguyen N.H."/>
            <person name="Vilgalys R."/>
            <person name="Ruytinx J."/>
            <person name="Liao H.L."/>
            <person name="Branco S."/>
            <person name="Kuo A."/>
            <person name="LaButti K."/>
            <person name="Lipzen A."/>
            <person name="Andreopoulos W."/>
            <person name="Pangilinan J."/>
            <person name="Riley R."/>
            <person name="Hundley H."/>
            <person name="Na H."/>
            <person name="Barry K."/>
            <person name="Grigoriev I.V."/>
            <person name="Stajich J.E."/>
            <person name="Kennedy P.G."/>
        </authorList>
    </citation>
    <scope>NUCLEOTIDE SEQUENCE</scope>
    <source>
        <strain evidence="2">FC423</strain>
    </source>
</reference>
<protein>
    <submittedName>
        <fullName evidence="2">Uncharacterized protein</fullName>
    </submittedName>
</protein>
<sequence>MDELLGRSVLEDANDLDATDHTIDPSPDVVCAPCIVSSASKNNGTVATSSQPRVPDNLTTSLSSRPPQKKLKHKSAARRRSNTDLSTFVKRTTVSGRATRASFVSVPNTSLRSATSLSPRMSSRLAKKIHPFILTKSRDIYPYLASKDSLDSTESLREEHGGTRSSTPSASTLKKKMGSPRNINLADDGAKAALMEEWANHRMSQGTLLSSMNASKDTTTHLSSNRGSQEPCNEAQIPSGEVAEPNNPHSTPTNDHIEHPSCSLSNQVVEPLPDSDAPATNELLFTPPLPLGEEFTPHNSLSDCDLRYPSSSPENVHAAIEDMTPPQYVNEGTTETIAQASHTPVIDSLEVVDQPLQLLATDSKTVTLHPPSSPILSKLDILPETTISAGPAAIVKPAESSGRASPPVDIQLVVSPQADIDDIVLGFHMLDLHEVLSPWVPMSPAAPSVYVPPAVQHLIAAMNRQLEIECQARKRAEELYLNEMRKRIKMEEVVDRLQRERGQTQEQGASPSQQPPLLHASPRAASAHASPEEAGQWDGGAKPTSTDTTYPDVTTEDSCA</sequence>
<feature type="region of interest" description="Disordered" evidence="1">
    <location>
        <begin position="215"/>
        <end position="259"/>
    </location>
</feature>
<feature type="region of interest" description="Disordered" evidence="1">
    <location>
        <begin position="41"/>
        <end position="84"/>
    </location>
</feature>
<organism evidence="2 3">
    <name type="scientific">Suillus discolor</name>
    <dbReference type="NCBI Taxonomy" id="1912936"/>
    <lineage>
        <taxon>Eukaryota</taxon>
        <taxon>Fungi</taxon>
        <taxon>Dikarya</taxon>
        <taxon>Basidiomycota</taxon>
        <taxon>Agaricomycotina</taxon>
        <taxon>Agaricomycetes</taxon>
        <taxon>Agaricomycetidae</taxon>
        <taxon>Boletales</taxon>
        <taxon>Suillineae</taxon>
        <taxon>Suillaceae</taxon>
        <taxon>Suillus</taxon>
    </lineage>
</organism>
<evidence type="ECO:0000313" key="2">
    <source>
        <dbReference type="EMBL" id="KAG2121067.1"/>
    </source>
</evidence>
<feature type="compositionally biased region" description="Basic and acidic residues" evidence="1">
    <location>
        <begin position="152"/>
        <end position="162"/>
    </location>
</feature>
<comment type="caution">
    <text evidence="2">The sequence shown here is derived from an EMBL/GenBank/DDBJ whole genome shotgun (WGS) entry which is preliminary data.</text>
</comment>
<feature type="region of interest" description="Disordered" evidence="1">
    <location>
        <begin position="497"/>
        <end position="560"/>
    </location>
</feature>
<dbReference type="Proteomes" id="UP000823399">
    <property type="component" value="Unassembled WGS sequence"/>
</dbReference>
<evidence type="ECO:0000256" key="1">
    <source>
        <dbReference type="SAM" id="MobiDB-lite"/>
    </source>
</evidence>
<feature type="compositionally biased region" description="Basic residues" evidence="1">
    <location>
        <begin position="67"/>
        <end position="80"/>
    </location>
</feature>
<dbReference type="AlphaFoldDB" id="A0A9P7K0V0"/>
<feature type="compositionally biased region" description="Low complexity" evidence="1">
    <location>
        <begin position="544"/>
        <end position="560"/>
    </location>
</feature>
<gene>
    <name evidence="2" type="ORF">F5147DRAFT_766929</name>
</gene>
<proteinExistence type="predicted"/>
<dbReference type="RefSeq" id="XP_041300443.1">
    <property type="nucleotide sequence ID" value="XM_041440822.1"/>
</dbReference>
<dbReference type="EMBL" id="JABBWM010000001">
    <property type="protein sequence ID" value="KAG2121067.1"/>
    <property type="molecule type" value="Genomic_DNA"/>
</dbReference>
<name>A0A9P7K0V0_9AGAM</name>
<feature type="region of interest" description="Disordered" evidence="1">
    <location>
        <begin position="152"/>
        <end position="183"/>
    </location>
</feature>
<accession>A0A9P7K0V0</accession>
<feature type="compositionally biased region" description="Polar residues" evidence="1">
    <location>
        <begin position="215"/>
        <end position="231"/>
    </location>
</feature>
<dbReference type="OrthoDB" id="2687156at2759"/>
<feature type="compositionally biased region" description="Polar residues" evidence="1">
    <location>
        <begin position="163"/>
        <end position="172"/>
    </location>
</feature>